<dbReference type="FunFam" id="3.40.50.12780:FF:000012">
    <property type="entry name" value="Non-ribosomal peptide synthetase"/>
    <property type="match status" value="1"/>
</dbReference>
<dbReference type="InterPro" id="IPR009081">
    <property type="entry name" value="PP-bd_ACP"/>
</dbReference>
<dbReference type="FunFam" id="3.40.50.980:FF:000002">
    <property type="entry name" value="Enterobactin synthetase component F"/>
    <property type="match status" value="1"/>
</dbReference>
<dbReference type="InterPro" id="IPR036736">
    <property type="entry name" value="ACP-like_sf"/>
</dbReference>
<dbReference type="GO" id="GO:0008610">
    <property type="term" value="P:lipid biosynthetic process"/>
    <property type="evidence" value="ECO:0007669"/>
    <property type="project" value="UniProtKB-ARBA"/>
</dbReference>
<dbReference type="Gene3D" id="3.30.559.30">
    <property type="entry name" value="Nonribosomal peptide synthetase, condensation domain"/>
    <property type="match status" value="3"/>
</dbReference>
<evidence type="ECO:0000256" key="5">
    <source>
        <dbReference type="ARBA" id="ARBA00023194"/>
    </source>
</evidence>
<evidence type="ECO:0000256" key="2">
    <source>
        <dbReference type="ARBA" id="ARBA00006432"/>
    </source>
</evidence>
<dbReference type="CDD" id="cd17646">
    <property type="entry name" value="A_NRPS_AB3403-like"/>
    <property type="match status" value="1"/>
</dbReference>
<keyword evidence="4" id="KW-0597">Phosphoprotein</keyword>
<sequence>MQHNDSIATRKSQLSDAKRALLEKRLRGESMDSSQQSIVARRPAQVGNPLSFSQQRMWILNQLEPENAVYNIPTVLHLQGCLNVPALEQSLNEILQRHEVLRSGFVAHQGQPLQVIHPIVTLKIPVVDLSEKSTAQQQTEIQRLTIEAAQKPFDLSQVPLLRITLLRLRSSEHVILCTIHHIVSDAWSAQVLMRELVVLYRAFSQGNPSPLPELPIQYADFAYWQRESLKGDRLNTHLSYWKEHLHPLPSLLSLPTDYPRPPVQTFRGKSCWLQLSASLTPKLKQLSQQHNATLFMTLLAAFTTLLYRYTQQTDILVGTPIANRTQSVTESLIGCFVNTLVLRTDLSGDPPFSELLARVREATLQAYTHQDLPFEQLIEALNLERTLSHAPLFQVMFGVQNVPTTALVLPELTITPQPLESSTAKFDLSLLFSETEQGLLGGLEYNCDLFAADTIERLIGHLQMLLEGIVTNPRQRLSQLPLLTAAEQQLLIQWNQTQVVYPEQLCLHQRVERQVEKTPDAIAVVFEGQHLSYRELNTRANQLAHFLHRLGVRAEVRVGICLERSLEMAIALLAVLKAGGAYVPLDPDYPCDRLAFVMTDAQVPILLTQQHLKPIVSEFQGQILCLDTDWEQIAQECSTNPNPVASLENLAYVIYTSGSTGKPKGVMNTHRGIDNRLCWMQATYQLTPRDRVLQKTPFSFDVSVWEFFWTLATGACLVMAQPGGHRDSAYLVGLITEQNISVLHFVPSMLQVFLEEPKLSEACCCIRQVFCSGEALPVELQNRFFEQLDATLHNLYGPTEAAIDVTYWECDRHSGQFTVLIGRPIANTQIHLLDHSLQPVPIGVPGELYIGGMGLARGYLDRPALTAERFISHPFSDVPGARLYRTGDLARYRADGAIEFLGRTDYQVKIRGFRIELGEIEAVLSQYPQIREAVVVAREEATGQKHLVAYGVLRNHEEITIQALRNWLNQRLPEHMIPSAFVWLEQMPLTPSGKIDRRALPAPEIARSRLAARYIAPQTPVEQQLVGIWSQVLAIETIGVQDNFFELGGDSILSLQIIAKANQAGLHLTPKQLFQHQTIQALAAVVGTASHAIAEQGVVIGSLPLTPIQHWFFEQSLPDTHHWNQAVLLTVHQQMDFTVLKQVMQQLLSHHDALQSRFYQEGNCWKAVNAELSPDPCAAIDLSELPDTQQNSAMVRAIEQLQASLNLAEGALIRVVWFNFGAGKSSRLLFIIHHLVVDGVSWRILLEDFQMLYQQQLQGRAMQLPAKTTAFKQWAQQLQLYSQSEELQQTQTYWLSRSWIELLPIDFPNGINTVANTHTLSVNLSQAETQTLLQQVPIVYRTQINDLLLTALVQAFAQWTGTSRLLVNLEGHGREQLWEDIDLSRTVGWFTTLFPVQLDLTNITDPAEALKSIKEQLRRIPTRGLSYGVLRYLNQDTVKPLRSLPQAQVSFNYLGQFDQLLPESSLFELAPESAAPLQSLSGSRYHLLDIQAGVTGGQLHLNCTYSQAVHQSATIAALMQAFVASLRTLIDHCLSLGAGGSTPSDFPIAELDQITLDRLVGSDRTIEDLYPLSPAQQGILFHTLYAPDHGLYSTQLSFNLCGKLDTVVLQQTWQRIVDRHPVFRTAFVWEGLDRPLQVVRQQASLSWQEADWRNLSSEQQQAQIAALLKDDRQRGFQIHQAPLSRILLIRLTEDTYRFIWHFHHLILDGWSVPLVFQEVFATYERLYQEQSVLAPPTRPYRDYITWLINQDLASAEAFWSRMLQGFTTPTRFSNSVAKIDRASEAAILSRSFTLQTTAALQSLVQQHRLTLNTLIQGVWALLLSYHSGSEDVVFGATTAGRPVTLSDSNSMIGMFINTLPVRVQINPAAAFIPWLQAIQVQQSEARQYEYTPLVQIQRWSDLAPGLPLFESLIVFENYPIDESLRQRSTQLEIQRVSSSVNNGYPLTVRVIPETELSLQLLYDPTRLDADVMNQWLQCFSTVLRQIVEQPEVPLKELITWIVAAEQQHQQTKAQELEQLSLQRLKLTKRRKQH</sequence>
<dbReference type="InterPro" id="IPR006162">
    <property type="entry name" value="Ppantetheine_attach_site"/>
</dbReference>
<dbReference type="PANTHER" id="PTHR45398">
    <property type="match status" value="1"/>
</dbReference>
<dbReference type="Proteomes" id="UP000646053">
    <property type="component" value="Unassembled WGS sequence"/>
</dbReference>
<dbReference type="InterPro" id="IPR010060">
    <property type="entry name" value="NRPS_synth"/>
</dbReference>
<evidence type="ECO:0000313" key="8">
    <source>
        <dbReference type="Proteomes" id="UP000646053"/>
    </source>
</evidence>
<dbReference type="GO" id="GO:0017000">
    <property type="term" value="P:antibiotic biosynthetic process"/>
    <property type="evidence" value="ECO:0007669"/>
    <property type="project" value="UniProtKB-KW"/>
</dbReference>
<dbReference type="GO" id="GO:0031177">
    <property type="term" value="F:phosphopantetheine binding"/>
    <property type="evidence" value="ECO:0007669"/>
    <property type="project" value="InterPro"/>
</dbReference>
<dbReference type="CDD" id="cd19531">
    <property type="entry name" value="LCL_NRPS-like"/>
    <property type="match status" value="1"/>
</dbReference>
<dbReference type="EMBL" id="WVIE01000017">
    <property type="protein sequence ID" value="NDJ18576.1"/>
    <property type="molecule type" value="Genomic_DNA"/>
</dbReference>
<dbReference type="CDD" id="cd19534">
    <property type="entry name" value="E_NRPS"/>
    <property type="match status" value="1"/>
</dbReference>
<evidence type="ECO:0000256" key="3">
    <source>
        <dbReference type="ARBA" id="ARBA00022450"/>
    </source>
</evidence>
<dbReference type="PROSITE" id="PS00012">
    <property type="entry name" value="PHOSPHOPANTETHEINE"/>
    <property type="match status" value="1"/>
</dbReference>
<dbReference type="Pfam" id="PF13193">
    <property type="entry name" value="AMP-binding_C"/>
    <property type="match status" value="1"/>
</dbReference>
<evidence type="ECO:0000256" key="4">
    <source>
        <dbReference type="ARBA" id="ARBA00022553"/>
    </source>
</evidence>
<dbReference type="FunFam" id="3.30.300.30:FF:000010">
    <property type="entry name" value="Enterobactin synthetase component F"/>
    <property type="match status" value="1"/>
</dbReference>
<dbReference type="NCBIfam" id="TIGR01720">
    <property type="entry name" value="NRPS-para261"/>
    <property type="match status" value="1"/>
</dbReference>
<comment type="similarity">
    <text evidence="2">Belongs to the ATP-dependent AMP-binding enzyme family.</text>
</comment>
<keyword evidence="8" id="KW-1185">Reference proteome</keyword>
<dbReference type="Gene3D" id="3.30.559.10">
    <property type="entry name" value="Chloramphenicol acetyltransferase-like domain"/>
    <property type="match status" value="3"/>
</dbReference>
<dbReference type="InterPro" id="IPR045851">
    <property type="entry name" value="AMP-bd_C_sf"/>
</dbReference>
<dbReference type="Pfam" id="PF00501">
    <property type="entry name" value="AMP-binding"/>
    <property type="match status" value="1"/>
</dbReference>
<accession>A0A8J8CKF9</accession>
<proteinExistence type="inferred from homology"/>
<evidence type="ECO:0000313" key="7">
    <source>
        <dbReference type="EMBL" id="NDJ18576.1"/>
    </source>
</evidence>
<dbReference type="SUPFAM" id="SSF52777">
    <property type="entry name" value="CoA-dependent acyltransferases"/>
    <property type="match status" value="6"/>
</dbReference>
<gene>
    <name evidence="7" type="ORF">GS601_14995</name>
</gene>
<keyword evidence="5" id="KW-0045">Antibiotic biosynthesis</keyword>
<dbReference type="PROSITE" id="PS00455">
    <property type="entry name" value="AMP_BINDING"/>
    <property type="match status" value="1"/>
</dbReference>
<dbReference type="FunFam" id="1.10.1200.10:FF:000005">
    <property type="entry name" value="Nonribosomal peptide synthetase 1"/>
    <property type="match status" value="1"/>
</dbReference>
<dbReference type="RefSeq" id="WP_162424100.1">
    <property type="nucleotide sequence ID" value="NZ_WVIE01000017.1"/>
</dbReference>
<dbReference type="GO" id="GO:0044550">
    <property type="term" value="P:secondary metabolite biosynthetic process"/>
    <property type="evidence" value="ECO:0007669"/>
    <property type="project" value="UniProtKB-ARBA"/>
</dbReference>
<dbReference type="SUPFAM" id="SSF47336">
    <property type="entry name" value="ACP-like"/>
    <property type="match status" value="1"/>
</dbReference>
<protein>
    <submittedName>
        <fullName evidence="7">Amino acid adenylation domain-containing protein</fullName>
    </submittedName>
</protein>
<dbReference type="Gene3D" id="2.30.38.10">
    <property type="entry name" value="Luciferase, Domain 3"/>
    <property type="match status" value="1"/>
</dbReference>
<dbReference type="SMART" id="SM00823">
    <property type="entry name" value="PKS_PP"/>
    <property type="match status" value="1"/>
</dbReference>
<dbReference type="CDD" id="cd19543">
    <property type="entry name" value="DCL_NRPS"/>
    <property type="match status" value="1"/>
</dbReference>
<dbReference type="InterPro" id="IPR010071">
    <property type="entry name" value="AA_adenyl_dom"/>
</dbReference>
<evidence type="ECO:0000259" key="6">
    <source>
        <dbReference type="PROSITE" id="PS50075"/>
    </source>
</evidence>
<feature type="domain" description="Carrier" evidence="6">
    <location>
        <begin position="1016"/>
        <end position="1090"/>
    </location>
</feature>
<dbReference type="GO" id="GO:0043041">
    <property type="term" value="P:amino acid activation for nonribosomal peptide biosynthetic process"/>
    <property type="evidence" value="ECO:0007669"/>
    <property type="project" value="UniProtKB-ARBA"/>
</dbReference>
<dbReference type="InterPro" id="IPR025110">
    <property type="entry name" value="AMP-bd_C"/>
</dbReference>
<dbReference type="FunFam" id="3.40.50.980:FF:000001">
    <property type="entry name" value="Non-ribosomal peptide synthetase"/>
    <property type="match status" value="1"/>
</dbReference>
<organism evidence="7 8">
    <name type="scientific">Myxacorys almedinensis A</name>
    <dbReference type="NCBI Taxonomy" id="2690445"/>
    <lineage>
        <taxon>Bacteria</taxon>
        <taxon>Bacillati</taxon>
        <taxon>Cyanobacteriota</taxon>
        <taxon>Cyanophyceae</taxon>
        <taxon>Leptolyngbyales</taxon>
        <taxon>Leptolyngbyaceae</taxon>
        <taxon>Myxacorys</taxon>
        <taxon>Myxacorys almedinensis</taxon>
    </lineage>
</organism>
<dbReference type="FunFam" id="2.30.38.10:FF:000001">
    <property type="entry name" value="Non-ribosomal peptide synthetase PvdI"/>
    <property type="match status" value="1"/>
</dbReference>
<dbReference type="InterPro" id="IPR020845">
    <property type="entry name" value="AMP-binding_CS"/>
</dbReference>
<dbReference type="GO" id="GO:0003824">
    <property type="term" value="F:catalytic activity"/>
    <property type="evidence" value="ECO:0007669"/>
    <property type="project" value="InterPro"/>
</dbReference>
<comment type="caution">
    <text evidence="7">The sequence shown here is derived from an EMBL/GenBank/DDBJ whole genome shotgun (WGS) entry which is preliminary data.</text>
</comment>
<dbReference type="Pfam" id="PF00668">
    <property type="entry name" value="Condensation"/>
    <property type="match status" value="3"/>
</dbReference>
<dbReference type="InterPro" id="IPR000873">
    <property type="entry name" value="AMP-dep_synth/lig_dom"/>
</dbReference>
<dbReference type="Pfam" id="PF00550">
    <property type="entry name" value="PP-binding"/>
    <property type="match status" value="1"/>
</dbReference>
<dbReference type="NCBIfam" id="TIGR01733">
    <property type="entry name" value="AA-adenyl-dom"/>
    <property type="match status" value="1"/>
</dbReference>
<evidence type="ECO:0000256" key="1">
    <source>
        <dbReference type="ARBA" id="ARBA00001957"/>
    </source>
</evidence>
<dbReference type="Gene3D" id="1.10.1200.10">
    <property type="entry name" value="ACP-like"/>
    <property type="match status" value="1"/>
</dbReference>
<dbReference type="Gene3D" id="3.40.50.980">
    <property type="match status" value="2"/>
</dbReference>
<dbReference type="PANTHER" id="PTHR45398:SF1">
    <property type="entry name" value="ENZYME, PUTATIVE (JCVI)-RELATED"/>
    <property type="match status" value="1"/>
</dbReference>
<comment type="cofactor">
    <cofactor evidence="1">
        <name>pantetheine 4'-phosphate</name>
        <dbReference type="ChEBI" id="CHEBI:47942"/>
    </cofactor>
</comment>
<keyword evidence="3" id="KW-0596">Phosphopantetheine</keyword>
<reference evidence="7" key="1">
    <citation type="submission" date="2019-12" db="EMBL/GenBank/DDBJ databases">
        <title>High-Quality draft genome sequences of three cyanobacteria isolated from the limestone walls of the Old Cathedral of Coimbra.</title>
        <authorList>
            <person name="Tiago I."/>
            <person name="Soares F."/>
            <person name="Portugal A."/>
        </authorList>
    </citation>
    <scope>NUCLEOTIDE SEQUENCE</scope>
    <source>
        <strain evidence="7">A</strain>
    </source>
</reference>
<dbReference type="FunFam" id="3.30.559.10:FF:000012">
    <property type="entry name" value="Non-ribosomal peptide synthetase"/>
    <property type="match status" value="1"/>
</dbReference>
<dbReference type="SUPFAM" id="SSF56801">
    <property type="entry name" value="Acetyl-CoA synthetase-like"/>
    <property type="match status" value="1"/>
</dbReference>
<dbReference type="InterPro" id="IPR001242">
    <property type="entry name" value="Condensation_dom"/>
</dbReference>
<dbReference type="InterPro" id="IPR020806">
    <property type="entry name" value="PKS_PP-bd"/>
</dbReference>
<name>A0A8J8CKF9_9CYAN</name>
<dbReference type="InterPro" id="IPR023213">
    <property type="entry name" value="CAT-like_dom_sf"/>
</dbReference>
<dbReference type="Gene3D" id="3.30.300.30">
    <property type="match status" value="1"/>
</dbReference>
<dbReference type="PROSITE" id="PS50075">
    <property type="entry name" value="CARRIER"/>
    <property type="match status" value="1"/>
</dbReference>